<organism evidence="1 2">
    <name type="scientific">Aphanomyces astaci</name>
    <name type="common">Crayfish plague agent</name>
    <dbReference type="NCBI Taxonomy" id="112090"/>
    <lineage>
        <taxon>Eukaryota</taxon>
        <taxon>Sar</taxon>
        <taxon>Stramenopiles</taxon>
        <taxon>Oomycota</taxon>
        <taxon>Saprolegniomycetes</taxon>
        <taxon>Saprolegniales</taxon>
        <taxon>Verrucalvaceae</taxon>
        <taxon>Aphanomyces</taxon>
    </lineage>
</organism>
<sequence>MSPKRGASTCEIAERFPPRRQYFREKQREYRRKMIADGATFKAQCVHLQSVLVRLQTARPQSTTPREASDGPLSWHSIAKVFKGEAHRVLTDRQSLVAQIQELQSLTKFMQRFVMINIPVRLHISIDADALYRFADPSARNLAKEWLTQQMYHNMHEAFALLPAVSYDDDFFQFDIQASHENDDPFTLTEQLQFTWPGTVVEEKTSNTRMFHTITPEGIFVNSLERYFVEANRFVVVMRQVEHDEAHLCDTLHKQRHGMSWCVLRSEVVVDGRLSFSVPCRTEVRQVSPTHILMRIVSHSSHFFRPGGGLVSVDELSALWGIDMTGIEDDGLKDEYMRTLGLRGSFDPVLDIVIQLVESKHFAELEKLVARAHSSRQ</sequence>
<dbReference type="VEuPathDB" id="FungiDB:H257_07608"/>
<keyword evidence="2" id="KW-1185">Reference proteome</keyword>
<comment type="caution">
    <text evidence="1">The sequence shown here is derived from an EMBL/GenBank/DDBJ whole genome shotgun (WGS) entry which is preliminary data.</text>
</comment>
<dbReference type="EMBL" id="MZMZ02001588">
    <property type="protein sequence ID" value="RQM28929.1"/>
    <property type="molecule type" value="Genomic_DNA"/>
</dbReference>
<protein>
    <submittedName>
        <fullName evidence="1">Uncharacterized protein</fullName>
    </submittedName>
</protein>
<dbReference type="Proteomes" id="UP000284702">
    <property type="component" value="Unassembled WGS sequence"/>
</dbReference>
<name>A0A3R7WLL9_APHAT</name>
<reference evidence="1" key="1">
    <citation type="submission" date="2018-07" db="EMBL/GenBank/DDBJ databases">
        <title>Annotation of Aphanomyces astaci genome assembly.</title>
        <authorList>
            <person name="Studholme D.J."/>
        </authorList>
    </citation>
    <scope>NUCLEOTIDE SEQUENCE [LARGE SCALE GENOMIC DNA]</scope>
    <source>
        <strain evidence="1">Pc</strain>
    </source>
</reference>
<evidence type="ECO:0000313" key="2">
    <source>
        <dbReference type="Proteomes" id="UP000284702"/>
    </source>
</evidence>
<accession>A0A3R7WLL9</accession>
<gene>
    <name evidence="1" type="ORF">B5M09_007331</name>
</gene>
<proteinExistence type="predicted"/>
<dbReference type="AlphaFoldDB" id="A0A3R7WLL9"/>
<evidence type="ECO:0000313" key="1">
    <source>
        <dbReference type="EMBL" id="RQM28929.1"/>
    </source>
</evidence>